<name>A0A8J3FN38_9ACTN</name>
<keyword evidence="1" id="KW-1133">Transmembrane helix</keyword>
<keyword evidence="1" id="KW-0812">Transmembrane</keyword>
<sequence length="279" mass="29694">MLVVPGVVYLVAVFVAARLGHRRWFDLGSLRADVTHPVWRDPGTAVLLLALILAGAAAVGVLVQGLGALFVRVWLMPAVGPAVPLAARRARAWDRADAEFRSALVAAGRAQLAASADAADLRRTASALAARRDRTALARPQRPFWMGDRIAATDTRVHEKYLLDLASAWPRLWLVVPEPVRAEFGHARSALTRQSCLAGWALAYATLGVRWWPALVIGAVCGVTAWTRARAAVGVLADLVESAVDVHGRTLAASLGVSCEGVLTKETGAQITAITRADP</sequence>
<feature type="transmembrane region" description="Helical" evidence="1">
    <location>
        <begin position="45"/>
        <end position="63"/>
    </location>
</feature>
<keyword evidence="1" id="KW-0472">Membrane</keyword>
<feature type="transmembrane region" description="Helical" evidence="1">
    <location>
        <begin position="6"/>
        <end position="25"/>
    </location>
</feature>
<evidence type="ECO:0000256" key="1">
    <source>
        <dbReference type="SAM" id="Phobius"/>
    </source>
</evidence>
<comment type="caution">
    <text evidence="2">The sequence shown here is derived from an EMBL/GenBank/DDBJ whole genome shotgun (WGS) entry which is preliminary data.</text>
</comment>
<dbReference type="EMBL" id="BMMX01000007">
    <property type="protein sequence ID" value="GGK88744.1"/>
    <property type="molecule type" value="Genomic_DNA"/>
</dbReference>
<proteinExistence type="predicted"/>
<accession>A0A8J3FN38</accession>
<gene>
    <name evidence="2" type="ORF">GCM10012284_23490</name>
</gene>
<protein>
    <recommendedName>
        <fullName evidence="4">Vegetative cell wall protein gp1</fullName>
    </recommendedName>
</protein>
<dbReference type="AlphaFoldDB" id="A0A8J3FN38"/>
<organism evidence="2 3">
    <name type="scientific">Mangrovihabitans endophyticus</name>
    <dbReference type="NCBI Taxonomy" id="1751298"/>
    <lineage>
        <taxon>Bacteria</taxon>
        <taxon>Bacillati</taxon>
        <taxon>Actinomycetota</taxon>
        <taxon>Actinomycetes</taxon>
        <taxon>Micromonosporales</taxon>
        <taxon>Micromonosporaceae</taxon>
        <taxon>Mangrovihabitans</taxon>
    </lineage>
</organism>
<reference evidence="2" key="2">
    <citation type="submission" date="2020-09" db="EMBL/GenBank/DDBJ databases">
        <authorList>
            <person name="Sun Q."/>
            <person name="Zhou Y."/>
        </authorList>
    </citation>
    <scope>NUCLEOTIDE SEQUENCE</scope>
    <source>
        <strain evidence="2">CGMCC 4.7299</strain>
    </source>
</reference>
<reference evidence="2" key="1">
    <citation type="journal article" date="2014" name="Int. J. Syst. Evol. Microbiol.">
        <title>Complete genome sequence of Corynebacterium casei LMG S-19264T (=DSM 44701T), isolated from a smear-ripened cheese.</title>
        <authorList>
            <consortium name="US DOE Joint Genome Institute (JGI-PGF)"/>
            <person name="Walter F."/>
            <person name="Albersmeier A."/>
            <person name="Kalinowski J."/>
            <person name="Ruckert C."/>
        </authorList>
    </citation>
    <scope>NUCLEOTIDE SEQUENCE</scope>
    <source>
        <strain evidence="2">CGMCC 4.7299</strain>
    </source>
</reference>
<evidence type="ECO:0008006" key="4">
    <source>
        <dbReference type="Google" id="ProtNLM"/>
    </source>
</evidence>
<keyword evidence="3" id="KW-1185">Reference proteome</keyword>
<evidence type="ECO:0000313" key="3">
    <source>
        <dbReference type="Proteomes" id="UP000656042"/>
    </source>
</evidence>
<dbReference type="Proteomes" id="UP000656042">
    <property type="component" value="Unassembled WGS sequence"/>
</dbReference>
<evidence type="ECO:0000313" key="2">
    <source>
        <dbReference type="EMBL" id="GGK88744.1"/>
    </source>
</evidence>